<dbReference type="InterPro" id="IPR005312">
    <property type="entry name" value="DUF1759"/>
</dbReference>
<reference evidence="3 4" key="1">
    <citation type="submission" date="2022-01" db="EMBL/GenBank/DDBJ databases">
        <title>A chromosomal length assembly of Cordylochernes scorpioides.</title>
        <authorList>
            <person name="Zeh D."/>
            <person name="Zeh J."/>
        </authorList>
    </citation>
    <scope>NUCLEOTIDE SEQUENCE [LARGE SCALE GENOMIC DNA]</scope>
    <source>
        <strain evidence="3">IN4F17</strain>
        <tissue evidence="3">Whole Body</tissue>
    </source>
</reference>
<dbReference type="Pfam" id="PF18701">
    <property type="entry name" value="DUF5641"/>
    <property type="match status" value="1"/>
</dbReference>
<evidence type="ECO:0000313" key="3">
    <source>
        <dbReference type="EMBL" id="UYV76048.1"/>
    </source>
</evidence>
<dbReference type="PANTHER" id="PTHR47331">
    <property type="entry name" value="PHD-TYPE DOMAIN-CONTAINING PROTEIN"/>
    <property type="match status" value="1"/>
</dbReference>
<evidence type="ECO:0000256" key="1">
    <source>
        <dbReference type="SAM" id="MobiDB-lite"/>
    </source>
</evidence>
<dbReference type="InterPro" id="IPR036397">
    <property type="entry name" value="RNaseH_sf"/>
</dbReference>
<feature type="compositionally biased region" description="Basic and acidic residues" evidence="1">
    <location>
        <begin position="421"/>
        <end position="438"/>
    </location>
</feature>
<accession>A0ABY6L803</accession>
<organism evidence="3 4">
    <name type="scientific">Cordylochernes scorpioides</name>
    <dbReference type="NCBI Taxonomy" id="51811"/>
    <lineage>
        <taxon>Eukaryota</taxon>
        <taxon>Metazoa</taxon>
        <taxon>Ecdysozoa</taxon>
        <taxon>Arthropoda</taxon>
        <taxon>Chelicerata</taxon>
        <taxon>Arachnida</taxon>
        <taxon>Pseudoscorpiones</taxon>
        <taxon>Cheliferoidea</taxon>
        <taxon>Chernetidae</taxon>
        <taxon>Cordylochernes</taxon>
    </lineage>
</organism>
<dbReference type="Proteomes" id="UP001235939">
    <property type="component" value="Chromosome 13"/>
</dbReference>
<name>A0ABY6L803_9ARAC</name>
<dbReference type="EMBL" id="CP092875">
    <property type="protein sequence ID" value="UYV76048.1"/>
    <property type="molecule type" value="Genomic_DNA"/>
</dbReference>
<feature type="domain" description="DUF5641" evidence="2">
    <location>
        <begin position="1210"/>
        <end position="1302"/>
    </location>
</feature>
<dbReference type="Pfam" id="PF03564">
    <property type="entry name" value="DUF1759"/>
    <property type="match status" value="1"/>
</dbReference>
<evidence type="ECO:0000259" key="2">
    <source>
        <dbReference type="Pfam" id="PF18701"/>
    </source>
</evidence>
<feature type="region of interest" description="Disordered" evidence="1">
    <location>
        <begin position="420"/>
        <end position="441"/>
    </location>
</feature>
<dbReference type="InterPro" id="IPR040676">
    <property type="entry name" value="DUF5641"/>
</dbReference>
<dbReference type="PANTHER" id="PTHR47331:SF5">
    <property type="entry name" value="RIBONUCLEASE H"/>
    <property type="match status" value="1"/>
</dbReference>
<proteinExistence type="predicted"/>
<dbReference type="Gene3D" id="3.30.420.10">
    <property type="entry name" value="Ribonuclease H-like superfamily/Ribonuclease H"/>
    <property type="match status" value="1"/>
</dbReference>
<gene>
    <name evidence="3" type="ORF">LAZ67_13002329</name>
</gene>
<keyword evidence="4" id="KW-1185">Reference proteome</keyword>
<sequence>MEKSKKLRTLLRSSATKSIRELDAELEKESPSREIIRINFEVLETNENQLRDANSQIMTLMLEDETITPHDLEKEQDMVVQYEKNFIKTKLRVAEYLQLKENEHQGRSNLDPIRSAQEGMSSCKLPKMALPVFDGTCLEWMGWWSRFEMIHESAVLSEVEKFQYLVQSMKVGTRADRLVKSYPLTTENYPKVVKALQDRFGDKVILTEVYVRQLLKLVINNARKKTLTLEGLYDQVESHLRALESLGVTTQQNASFLYPLVESSLPEDLLRIWQRSALARYGGDELELPITIDQRLERLLEFLRREVKGDQRLEYMKEGFGESSQRRNYGQHIARMHAAQITEAKGRVTPLCLRCKGNHWIQDCAGWRSMTVIGRRDEIRKFNACFRCLRVGHVIATCRTQFRCSHCKGPHHTTLHLPRRVSVEHRDQRERQNTEEPRVSPGEQEIALSGMHVRTAIPTALLATARVRLVGPRGMGVTVRALLDQGSQSSFVHRDLLHHLTIPVHKVNAQIFGINDTKGEHVKQMVSCSVASLTESGWTMPIRALVVGRMTGILPSRDLRIPVPSSWKTLPLADPQFETSGRVDVILGADVYGSLLLPEVKYDEKTQLCAQKTRLGWIVSGKLPGEGDVGPHRVYNIRVNYEENLDNVLRQLGEVEEIPLRHAKLDTDEFCEELYKTRSMAKMERHEKRSRTPASRTGVVNLDIVEELLKSRPKCENRESELDIYENLDLEQRTLDIVKESNIENPNCEEKMADSKLVQSHVEICRGDEEPDDRSMSISRYVAQHVPTASCCGYLQNGREREMQDIYDDSKISKEAAKKEKVEQPHEISLSCQLLQMNGNLNGNTTVGYSESLLDNRTSGVGCTESVCCDDLDTEICPPFEDSIGEELHNFLQPKVEPPRQEWLIENLTENDDIPGAIDENHEEDSSILETTFVIEDEEPNEAIGTLRIEISESSVIDESEGKDSKEPMVSAEDLDKKLCHDDLAHLNVVEADLNRPKEATSGIINVSTESKEKAVPVETVDPSTKDYLQSGEKAKLSRWKLIDSLCLEDFKESENDDEKYSSSAHMEWPEIFKKEVLKPEALEKAAKQLRIGFYMARDQMSEIAEILANDETEWKFNPPGAPHFGGLWEAGIKCFRCHFRRIIGETLLTYEEFLTLIVQIEACLNSRPLGPISGDPGDLAVLTPAHFLLTSSSYCVPEEDILSVRLLPRWKMVQRMVQHLWRQWSTDYIHNLQQRHKWRTPRPNVATGSLVLVREEHVPPAKWIMGRVVENHPGKDGLVRVVSIRTKAGLLKRPLVKLALLPVPHSLF</sequence>
<protein>
    <recommendedName>
        <fullName evidence="2">DUF5641 domain-containing protein</fullName>
    </recommendedName>
</protein>
<evidence type="ECO:0000313" key="4">
    <source>
        <dbReference type="Proteomes" id="UP001235939"/>
    </source>
</evidence>